<evidence type="ECO:0000313" key="4">
    <source>
        <dbReference type="Proteomes" id="UP001486565"/>
    </source>
</evidence>
<dbReference type="InterPro" id="IPR050570">
    <property type="entry name" value="Cell_wall_metabolism_enzyme"/>
</dbReference>
<feature type="domain" description="M23ase beta-sheet core" evidence="2">
    <location>
        <begin position="171"/>
        <end position="264"/>
    </location>
</feature>
<evidence type="ECO:0000256" key="1">
    <source>
        <dbReference type="SAM" id="Phobius"/>
    </source>
</evidence>
<dbReference type="SUPFAM" id="SSF51261">
    <property type="entry name" value="Duplicated hybrid motif"/>
    <property type="match status" value="1"/>
</dbReference>
<dbReference type="Gene3D" id="2.70.70.10">
    <property type="entry name" value="Glucose Permease (Domain IIA)"/>
    <property type="match status" value="1"/>
</dbReference>
<dbReference type="InterPro" id="IPR016047">
    <property type="entry name" value="M23ase_b-sheet_dom"/>
</dbReference>
<organism evidence="3 4">
    <name type="scientific">Defluviitalea saccharophila</name>
    <dbReference type="NCBI Taxonomy" id="879970"/>
    <lineage>
        <taxon>Bacteria</taxon>
        <taxon>Bacillati</taxon>
        <taxon>Bacillota</taxon>
        <taxon>Clostridia</taxon>
        <taxon>Lachnospirales</taxon>
        <taxon>Defluviitaleaceae</taxon>
        <taxon>Defluviitalea</taxon>
    </lineage>
</organism>
<proteinExistence type="predicted"/>
<accession>A0ABZ2Y5F9</accession>
<dbReference type="Pfam" id="PF01551">
    <property type="entry name" value="Peptidase_M23"/>
    <property type="match status" value="1"/>
</dbReference>
<name>A0ABZ2Y5F9_9FIRM</name>
<keyword evidence="1" id="KW-1133">Transmembrane helix</keyword>
<evidence type="ECO:0000313" key="3">
    <source>
        <dbReference type="EMBL" id="WZL70585.1"/>
    </source>
</evidence>
<keyword evidence="4" id="KW-1185">Reference proteome</keyword>
<keyword evidence="3" id="KW-0378">Hydrolase</keyword>
<dbReference type="GO" id="GO:0016787">
    <property type="term" value="F:hydrolase activity"/>
    <property type="evidence" value="ECO:0007669"/>
    <property type="project" value="UniProtKB-KW"/>
</dbReference>
<dbReference type="PANTHER" id="PTHR21666">
    <property type="entry name" value="PEPTIDASE-RELATED"/>
    <property type="match status" value="1"/>
</dbReference>
<dbReference type="EC" id="3.4.-.-" evidence="3"/>
<feature type="transmembrane region" description="Helical" evidence="1">
    <location>
        <begin position="16"/>
        <end position="34"/>
    </location>
</feature>
<keyword evidence="1" id="KW-0472">Membrane</keyword>
<sequence>MKRRRKKIIRRRRGRYDTLYLLLIFILLMSIFLMRKCVYKDSKKLPTLIEKAAAFNISGDILYELKKISEVTGTDFIEAIVFYSLENDFIVEENSTIDQKELFKFCMEDINKIRKKHNKKDVQKMYTIYQQALMDVKVFPIPDTGEYIYADSWGAARDYGGKRKHLGTDIIDVHNKRGSIPIVSMTDGIVEQMGWNKKGGWRVGIRAPSGAYFYYAHLDSYSSEISEGKEIKSGQCLGYMGDSGYGKDPGTVGNFPVHLHLGIMLDVSFSKEELWINPYSILKFAEYNKITWNSPDENS</sequence>
<dbReference type="RefSeq" id="WP_341877548.1">
    <property type="nucleotide sequence ID" value="NZ_CP121687.1"/>
</dbReference>
<dbReference type="CDD" id="cd12797">
    <property type="entry name" value="M23_peptidase"/>
    <property type="match status" value="1"/>
</dbReference>
<keyword evidence="1" id="KW-0812">Transmembrane</keyword>
<dbReference type="InterPro" id="IPR011055">
    <property type="entry name" value="Dup_hybrid_motif"/>
</dbReference>
<dbReference type="Proteomes" id="UP001486565">
    <property type="component" value="Chromosome"/>
</dbReference>
<protein>
    <submittedName>
        <fullName evidence="3">M23 family metallopeptidase</fullName>
        <ecNumber evidence="3">3.4.-.-</ecNumber>
    </submittedName>
</protein>
<reference evidence="3 4" key="1">
    <citation type="submission" date="2023-03" db="EMBL/GenBank/DDBJ databases">
        <title>Novel Species.</title>
        <authorList>
            <person name="Ma S."/>
        </authorList>
    </citation>
    <scope>NUCLEOTIDE SEQUENCE [LARGE SCALE GENOMIC DNA]</scope>
    <source>
        <strain evidence="3 4">LIND6LT2</strain>
    </source>
</reference>
<gene>
    <name evidence="3" type="ORF">QBE51_03395</name>
</gene>
<dbReference type="EMBL" id="CP121687">
    <property type="protein sequence ID" value="WZL70585.1"/>
    <property type="molecule type" value="Genomic_DNA"/>
</dbReference>
<evidence type="ECO:0000259" key="2">
    <source>
        <dbReference type="Pfam" id="PF01551"/>
    </source>
</evidence>
<dbReference type="PANTHER" id="PTHR21666:SF268">
    <property type="entry name" value="PEPTIDASE M23 DOMAIN-CONTAINING PROTEIN"/>
    <property type="match status" value="1"/>
</dbReference>